<comment type="caution">
    <text evidence="1">The sequence shown here is derived from an EMBL/GenBank/DDBJ whole genome shotgun (WGS) entry which is preliminary data.</text>
</comment>
<protein>
    <submittedName>
        <fullName evidence="1">Uncharacterized protein</fullName>
    </submittedName>
</protein>
<sequence>MRTAQSRYVAHVLDRYVTLPGTLRRVLRQDRRTALALYRRGVRLDVVHNAFVLAVARRTFRSDAGRLEPIRCLQYFVPVVDELIEEPPLPEYLDYLKSRLINAGVLPPA</sequence>
<name>A0A537KQH4_9BACT</name>
<gene>
    <name evidence="1" type="ORF">E6H01_12865</name>
</gene>
<evidence type="ECO:0000313" key="1">
    <source>
        <dbReference type="EMBL" id="TMI97998.1"/>
    </source>
</evidence>
<evidence type="ECO:0000313" key="2">
    <source>
        <dbReference type="Proteomes" id="UP000319353"/>
    </source>
</evidence>
<reference evidence="1 2" key="1">
    <citation type="journal article" date="2019" name="Nat. Microbiol.">
        <title>Mediterranean grassland soil C-N compound turnover is dependent on rainfall and depth, and is mediated by genomically divergent microorganisms.</title>
        <authorList>
            <person name="Diamond S."/>
            <person name="Andeer P.F."/>
            <person name="Li Z."/>
            <person name="Crits-Christoph A."/>
            <person name="Burstein D."/>
            <person name="Anantharaman K."/>
            <person name="Lane K.R."/>
            <person name="Thomas B.C."/>
            <person name="Pan C."/>
            <person name="Northen T.R."/>
            <person name="Banfield J.F."/>
        </authorList>
    </citation>
    <scope>NUCLEOTIDE SEQUENCE [LARGE SCALE GENOMIC DNA]</scope>
    <source>
        <strain evidence="1">NP_4</strain>
    </source>
</reference>
<dbReference type="Proteomes" id="UP000319353">
    <property type="component" value="Unassembled WGS sequence"/>
</dbReference>
<proteinExistence type="predicted"/>
<dbReference type="EMBL" id="VBAL01000191">
    <property type="protein sequence ID" value="TMI97998.1"/>
    <property type="molecule type" value="Genomic_DNA"/>
</dbReference>
<organism evidence="1 2">
    <name type="scientific">Candidatus Segetimicrobium genomatis</name>
    <dbReference type="NCBI Taxonomy" id="2569760"/>
    <lineage>
        <taxon>Bacteria</taxon>
        <taxon>Bacillati</taxon>
        <taxon>Candidatus Sysuimicrobiota</taxon>
        <taxon>Candidatus Sysuimicrobiia</taxon>
        <taxon>Candidatus Sysuimicrobiales</taxon>
        <taxon>Candidatus Segetimicrobiaceae</taxon>
        <taxon>Candidatus Segetimicrobium</taxon>
    </lineage>
</organism>
<dbReference type="AlphaFoldDB" id="A0A537KQH4"/>
<accession>A0A537KQH4</accession>